<dbReference type="Proteomes" id="UP000613401">
    <property type="component" value="Unassembled WGS sequence"/>
</dbReference>
<dbReference type="Gene3D" id="3.30.40.10">
    <property type="entry name" value="Zinc/RING finger domain, C3HC4 (zinc finger)"/>
    <property type="match status" value="1"/>
</dbReference>
<evidence type="ECO:0000313" key="4">
    <source>
        <dbReference type="Proteomes" id="UP000613401"/>
    </source>
</evidence>
<dbReference type="RefSeq" id="XP_045269550.1">
    <property type="nucleotide sequence ID" value="XM_045400575.1"/>
</dbReference>
<dbReference type="GeneID" id="69007609"/>
<dbReference type="AlphaFoldDB" id="A0A8H4CV32"/>
<feature type="domain" description="Heterokaryon incompatibility" evidence="2">
    <location>
        <begin position="21"/>
        <end position="104"/>
    </location>
</feature>
<dbReference type="Pfam" id="PF06985">
    <property type="entry name" value="HET"/>
    <property type="match status" value="1"/>
</dbReference>
<dbReference type="PANTHER" id="PTHR10622:SF10">
    <property type="entry name" value="HET DOMAIN-CONTAINING PROTEIN"/>
    <property type="match status" value="1"/>
</dbReference>
<evidence type="ECO:0000259" key="2">
    <source>
        <dbReference type="Pfam" id="PF06985"/>
    </source>
</evidence>
<proteinExistence type="predicted"/>
<comment type="caution">
    <text evidence="3">The sequence shown here is derived from an EMBL/GenBank/DDBJ whole genome shotgun (WGS) entry which is preliminary data.</text>
</comment>
<feature type="region of interest" description="Disordered" evidence="1">
    <location>
        <begin position="792"/>
        <end position="813"/>
    </location>
</feature>
<dbReference type="InterPro" id="IPR010730">
    <property type="entry name" value="HET"/>
</dbReference>
<accession>A0A8H4CV32</accession>
<organism evidence="3 4">
    <name type="scientific">Colletotrichum gloeosporioides</name>
    <name type="common">Anthracnose fungus</name>
    <name type="synonym">Glomerella cingulata</name>
    <dbReference type="NCBI Taxonomy" id="474922"/>
    <lineage>
        <taxon>Eukaryota</taxon>
        <taxon>Fungi</taxon>
        <taxon>Dikarya</taxon>
        <taxon>Ascomycota</taxon>
        <taxon>Pezizomycotina</taxon>
        <taxon>Sordariomycetes</taxon>
        <taxon>Hypocreomycetidae</taxon>
        <taxon>Glomerellales</taxon>
        <taxon>Glomerellaceae</taxon>
        <taxon>Colletotrichum</taxon>
        <taxon>Colletotrichum gloeosporioides species complex</taxon>
    </lineage>
</organism>
<dbReference type="InterPro" id="IPR013083">
    <property type="entry name" value="Znf_RING/FYVE/PHD"/>
</dbReference>
<evidence type="ECO:0000256" key="1">
    <source>
        <dbReference type="SAM" id="MobiDB-lite"/>
    </source>
</evidence>
<gene>
    <name evidence="3" type="ORF">GCG54_00000437</name>
</gene>
<name>A0A8H4CV32_COLGL</name>
<sequence length="1268" mass="141926">MRLLNTATLQLDDFGGKIPPYAILSHTWGEEEVLFADISNPAVPKAGWAKVRGSCDLARSLGYTWIWIDTCCIDKSSSAELSEAINSMFKFYQNAVVCIAYLSDVPYPDSKADIPRYLSESRWFTRGWTLQELLAPRLLDFYSSDWKILGSRSEFRDAIAEVTGIEDTFVDGGGSDSTRLDNASVAERMSWASRRRTTRVEDVAYCGFNKVACGAFTLGRCDVSTECPLSHTVRDDVIVAPKIAISTTRKKIIIREFPLARITFGQGAVVEKMVLPSDQHWTDAFPSTQGSKSITVDIMKAYELKPDIDSATDLMEKIHQVNYPAIRGILLRDFDVLVCPGTGCMANDNLRRQLNHTPDLPGYHDTSKIYSATYRVSARVFSVVWETVKAVQSAFSHEGRRVDFAYYPSTNHFIILTLRSLDSPAYSSVKRFLDGVLKGVILKSPIGQAVWNPFLGNTAAAPQLMSPLEQKYGVVFQCVPSQKTVRMYGSPEKVKGAQKAWKDVGMPLNHPSVKSIKLDDQSLTWILTGGFEAISDAIGSESVMFNTLSTPKTVEILGPSRLCKTAETMLSQRKRVPQSTKDRAGRCSICLRKAQDPISANSGHVYCLACFESYCLSNFGHTNGGILTCPAEGGSCGALFQLEQLQQLLSSFTFERVLISSFHTFRWHHGEELTYCSSNYCRQLRREVQSDLSKFPCQVCDKNASPYVVSSDEIDLEYVPNVPHRVDNLGRNSRLNAKTVPSALLATSINSKIDAECAPDASLRVENFGNKSRLNPQSKPFVLVTTKAEVASKKPKSQNPMMSIMGRTPKSNPKVNATEIEITREVPGAWVTFGPGAAVMKVVIQQELLAVKIRRLPPKSTPEFVSELLSRFDIHIPANRIQTAPDDAHRYTHEMSSCAVVRTDNPELPEIIHGKLHADDRPDMKDIDLSKLIVFAWNLRGPREPRGFSHHISSRTVIVNWPRPMRNVQLRFRTRSPAIDCAKRFNEGNYKVLGEKVSMGSPHFGIPLVPPMTLHRMPDMYIVRLLVPVEASAQDVLKSMPHDKLPDDLEMEDTKIDLTDDPSARGWLESSLKRFGTLETELTSKLFKKTGRYEGAVRFKNEADARQAIAWRCWFMPPYDDSRKSFTAADKFDLVNLYTATYRLSQKVLGAVWEDFQSMQRSFSSDKNGVQFDVHSPCSHQEEAEFLVLILSSKSQELMAETKKRIDAILEGHALGMGDDDSIIRERVLGLQHQDIKNLECRTGLTNVDPHCVLLPMVRNHNNESLGY</sequence>
<protein>
    <submittedName>
        <fullName evidence="3">Vegetative incompatibility protein HET-E-1</fullName>
    </submittedName>
</protein>
<reference evidence="3" key="2">
    <citation type="submission" date="2020-03" db="EMBL/GenBank/DDBJ databases">
        <authorList>
            <person name="Fu F.-F."/>
            <person name="Chen J."/>
        </authorList>
    </citation>
    <scope>NUCLEOTIDE SEQUENCE</scope>
    <source>
        <strain evidence="3">Lc1</strain>
    </source>
</reference>
<keyword evidence="4" id="KW-1185">Reference proteome</keyword>
<dbReference type="SUPFAM" id="SSF57850">
    <property type="entry name" value="RING/U-box"/>
    <property type="match status" value="1"/>
</dbReference>
<dbReference type="EMBL" id="WVTB01000012">
    <property type="protein sequence ID" value="KAF3810391.1"/>
    <property type="molecule type" value="Genomic_DNA"/>
</dbReference>
<reference evidence="3" key="1">
    <citation type="journal article" date="2020" name="Phytopathology">
        <title>Genome sequence and comparative analysis of Colletotrichum gloeosporioides isolated from Liriodendron leaves.</title>
        <authorList>
            <person name="Fu F.F."/>
            <person name="Hao Z."/>
            <person name="Wang P."/>
            <person name="Lu Y."/>
            <person name="Xue L.J."/>
            <person name="Wei G."/>
            <person name="Tian Y."/>
            <person name="Baishi H."/>
            <person name="Xu H."/>
            <person name="Shi J."/>
            <person name="Cheng T."/>
            <person name="Wang G."/>
            <person name="Yi Y."/>
            <person name="Chen J."/>
        </authorList>
    </citation>
    <scope>NUCLEOTIDE SEQUENCE</scope>
    <source>
        <strain evidence="3">Lc1</strain>
    </source>
</reference>
<dbReference type="PANTHER" id="PTHR10622">
    <property type="entry name" value="HET DOMAIN-CONTAINING PROTEIN"/>
    <property type="match status" value="1"/>
</dbReference>
<evidence type="ECO:0000313" key="3">
    <source>
        <dbReference type="EMBL" id="KAF3810391.1"/>
    </source>
</evidence>